<reference evidence="1" key="1">
    <citation type="journal article" date="2020" name="Nat. Commun.">
        <title>Large-scale genome sequencing of mycorrhizal fungi provides insights into the early evolution of symbiotic traits.</title>
        <authorList>
            <person name="Miyauchi S."/>
            <person name="Kiss E."/>
            <person name="Kuo A."/>
            <person name="Drula E."/>
            <person name="Kohler A."/>
            <person name="Sanchez-Garcia M."/>
            <person name="Morin E."/>
            <person name="Andreopoulos B."/>
            <person name="Barry K.W."/>
            <person name="Bonito G."/>
            <person name="Buee M."/>
            <person name="Carver A."/>
            <person name="Chen C."/>
            <person name="Cichocki N."/>
            <person name="Clum A."/>
            <person name="Culley D."/>
            <person name="Crous P.W."/>
            <person name="Fauchery L."/>
            <person name="Girlanda M."/>
            <person name="Hayes R.D."/>
            <person name="Keri Z."/>
            <person name="LaButti K."/>
            <person name="Lipzen A."/>
            <person name="Lombard V."/>
            <person name="Magnuson J."/>
            <person name="Maillard F."/>
            <person name="Murat C."/>
            <person name="Nolan M."/>
            <person name="Ohm R.A."/>
            <person name="Pangilinan J."/>
            <person name="Pereira M.F."/>
            <person name="Perotto S."/>
            <person name="Peter M."/>
            <person name="Pfister S."/>
            <person name="Riley R."/>
            <person name="Sitrit Y."/>
            <person name="Stielow J.B."/>
            <person name="Szollosi G."/>
            <person name="Zifcakova L."/>
            <person name="Stursova M."/>
            <person name="Spatafora J.W."/>
            <person name="Tedersoo L."/>
            <person name="Vaario L.M."/>
            <person name="Yamada A."/>
            <person name="Yan M."/>
            <person name="Wang P."/>
            <person name="Xu J."/>
            <person name="Bruns T."/>
            <person name="Baldrian P."/>
            <person name="Vilgalys R."/>
            <person name="Dunand C."/>
            <person name="Henrissat B."/>
            <person name="Grigoriev I.V."/>
            <person name="Hibbett D."/>
            <person name="Nagy L.G."/>
            <person name="Martin F.M."/>
        </authorList>
    </citation>
    <scope>NUCLEOTIDE SEQUENCE</scope>
    <source>
        <strain evidence="1">UP504</strain>
    </source>
</reference>
<evidence type="ECO:0000313" key="2">
    <source>
        <dbReference type="Proteomes" id="UP000886523"/>
    </source>
</evidence>
<keyword evidence="2" id="KW-1185">Reference proteome</keyword>
<name>A0A9P6DY11_9AGAM</name>
<evidence type="ECO:0000313" key="1">
    <source>
        <dbReference type="EMBL" id="KAF9518002.1"/>
    </source>
</evidence>
<dbReference type="Proteomes" id="UP000886523">
    <property type="component" value="Unassembled WGS sequence"/>
</dbReference>
<gene>
    <name evidence="1" type="ORF">BS47DRAFT_1338886</name>
</gene>
<sequence>MGWLYSISYSSALNGLGAGEVSLPRDLNTRRTAAPAAAGRALSSSSRSPPWSPSLVAAKRVSARLQPTPHLFRWLPKGLPDNLGGRYLIIFADRATADEWWRAVYDSVASGYQRFCDVKRVSPQFYTRDLSSDGDIMQTINDH</sequence>
<proteinExistence type="predicted"/>
<dbReference type="OrthoDB" id="5364171at2759"/>
<dbReference type="EMBL" id="MU128928">
    <property type="protein sequence ID" value="KAF9518002.1"/>
    <property type="molecule type" value="Genomic_DNA"/>
</dbReference>
<feature type="non-terminal residue" evidence="1">
    <location>
        <position position="143"/>
    </location>
</feature>
<organism evidence="1 2">
    <name type="scientific">Hydnum rufescens UP504</name>
    <dbReference type="NCBI Taxonomy" id="1448309"/>
    <lineage>
        <taxon>Eukaryota</taxon>
        <taxon>Fungi</taxon>
        <taxon>Dikarya</taxon>
        <taxon>Basidiomycota</taxon>
        <taxon>Agaricomycotina</taxon>
        <taxon>Agaricomycetes</taxon>
        <taxon>Cantharellales</taxon>
        <taxon>Hydnaceae</taxon>
        <taxon>Hydnum</taxon>
    </lineage>
</organism>
<protein>
    <submittedName>
        <fullName evidence="1">Uncharacterized protein</fullName>
    </submittedName>
</protein>
<accession>A0A9P6DY11</accession>
<dbReference type="AlphaFoldDB" id="A0A9P6DY11"/>
<comment type="caution">
    <text evidence="1">The sequence shown here is derived from an EMBL/GenBank/DDBJ whole genome shotgun (WGS) entry which is preliminary data.</text>
</comment>